<dbReference type="SMART" id="SM00744">
    <property type="entry name" value="RINGv"/>
    <property type="match status" value="1"/>
</dbReference>
<evidence type="ECO:0000256" key="10">
    <source>
        <dbReference type="ARBA" id="ARBA00022824"/>
    </source>
</evidence>
<accession>A0A4U5VHP1</accession>
<dbReference type="EC" id="2.3.2.27" evidence="4"/>
<evidence type="ECO:0000259" key="22">
    <source>
        <dbReference type="PROSITE" id="PS51292"/>
    </source>
</evidence>
<dbReference type="GO" id="GO:0061630">
    <property type="term" value="F:ubiquitin protein ligase activity"/>
    <property type="evidence" value="ECO:0007669"/>
    <property type="project" value="UniProtKB-EC"/>
</dbReference>
<evidence type="ECO:0000256" key="16">
    <source>
        <dbReference type="ARBA" id="ARBA00064724"/>
    </source>
</evidence>
<evidence type="ECO:0000256" key="1">
    <source>
        <dbReference type="ARBA" id="ARBA00000900"/>
    </source>
</evidence>
<feature type="transmembrane region" description="Helical" evidence="21">
    <location>
        <begin position="762"/>
        <end position="785"/>
    </location>
</feature>
<keyword evidence="7" id="KW-0479">Metal-binding</keyword>
<evidence type="ECO:0000256" key="13">
    <source>
        <dbReference type="ARBA" id="ARBA00022989"/>
    </source>
</evidence>
<keyword evidence="12" id="KW-0832">Ubl conjugation</keyword>
<gene>
    <name evidence="23" type="ORF">D9C73_021957</name>
</gene>
<keyword evidence="24" id="KW-1185">Reference proteome</keyword>
<feature type="domain" description="RING-CH-type" evidence="22">
    <location>
        <begin position="2"/>
        <end position="63"/>
    </location>
</feature>
<comment type="subcellular location">
    <subcellularLocation>
        <location evidence="2">Endoplasmic reticulum membrane</location>
        <topology evidence="2">Multi-pass membrane protein</topology>
    </subcellularLocation>
</comment>
<evidence type="ECO:0000256" key="3">
    <source>
        <dbReference type="ARBA" id="ARBA00004906"/>
    </source>
</evidence>
<feature type="region of interest" description="Disordered" evidence="20">
    <location>
        <begin position="188"/>
        <end position="240"/>
    </location>
</feature>
<dbReference type="PANTHER" id="PTHR13145:SF0">
    <property type="entry name" value="E3 UBIQUITIN-PROTEIN LIGASE MARCHF6"/>
    <property type="match status" value="1"/>
</dbReference>
<dbReference type="InterPro" id="IPR013083">
    <property type="entry name" value="Znf_RING/FYVE/PHD"/>
</dbReference>
<name>A0A4U5VHP1_COLLU</name>
<evidence type="ECO:0000256" key="4">
    <source>
        <dbReference type="ARBA" id="ARBA00012483"/>
    </source>
</evidence>
<dbReference type="CDD" id="cd16702">
    <property type="entry name" value="RING_CH-C4HC3_MARCH6"/>
    <property type="match status" value="1"/>
</dbReference>
<evidence type="ECO:0000256" key="21">
    <source>
        <dbReference type="SAM" id="Phobius"/>
    </source>
</evidence>
<dbReference type="STRING" id="240159.A0A4U5VHP1"/>
<dbReference type="Pfam" id="PF23113">
    <property type="entry name" value="MARCHF6_C"/>
    <property type="match status" value="1"/>
</dbReference>
<comment type="subunit">
    <text evidence="16">Interacts with DIO2. Interacts with SQLE.</text>
</comment>
<feature type="transmembrane region" description="Helical" evidence="21">
    <location>
        <begin position="263"/>
        <end position="285"/>
    </location>
</feature>
<dbReference type="Proteomes" id="UP000298787">
    <property type="component" value="Chromosome 19"/>
</dbReference>
<keyword evidence="10" id="KW-0256">Endoplasmic reticulum</keyword>
<dbReference type="SUPFAM" id="SSF57850">
    <property type="entry name" value="RING/U-box"/>
    <property type="match status" value="1"/>
</dbReference>
<evidence type="ECO:0000313" key="24">
    <source>
        <dbReference type="Proteomes" id="UP000298787"/>
    </source>
</evidence>
<dbReference type="GO" id="GO:0005789">
    <property type="term" value="C:endoplasmic reticulum membrane"/>
    <property type="evidence" value="ECO:0007669"/>
    <property type="project" value="UniProtKB-SubCell"/>
</dbReference>
<evidence type="ECO:0000256" key="6">
    <source>
        <dbReference type="ARBA" id="ARBA00022692"/>
    </source>
</evidence>
<evidence type="ECO:0000256" key="2">
    <source>
        <dbReference type="ARBA" id="ARBA00004477"/>
    </source>
</evidence>
<evidence type="ECO:0000256" key="18">
    <source>
        <dbReference type="ARBA" id="ARBA00082010"/>
    </source>
</evidence>
<evidence type="ECO:0000256" key="7">
    <source>
        <dbReference type="ARBA" id="ARBA00022723"/>
    </source>
</evidence>
<dbReference type="EMBL" id="CM014096">
    <property type="protein sequence ID" value="TKS87833.1"/>
    <property type="molecule type" value="Genomic_DNA"/>
</dbReference>
<feature type="compositionally biased region" description="Low complexity" evidence="20">
    <location>
        <begin position="533"/>
        <end position="556"/>
    </location>
</feature>
<feature type="transmembrane region" description="Helical" evidence="21">
    <location>
        <begin position="94"/>
        <end position="117"/>
    </location>
</feature>
<keyword evidence="13 21" id="KW-1133">Transmembrane helix</keyword>
<evidence type="ECO:0000256" key="20">
    <source>
        <dbReference type="SAM" id="MobiDB-lite"/>
    </source>
</evidence>
<evidence type="ECO:0000256" key="9">
    <source>
        <dbReference type="ARBA" id="ARBA00022786"/>
    </source>
</evidence>
<keyword evidence="9" id="KW-0833">Ubl conjugation pathway</keyword>
<evidence type="ECO:0000256" key="19">
    <source>
        <dbReference type="ARBA" id="ARBA00083917"/>
    </source>
</evidence>
<organism evidence="23 24">
    <name type="scientific">Collichthys lucidus</name>
    <name type="common">Big head croaker</name>
    <name type="synonym">Sciaena lucida</name>
    <dbReference type="NCBI Taxonomy" id="240159"/>
    <lineage>
        <taxon>Eukaryota</taxon>
        <taxon>Metazoa</taxon>
        <taxon>Chordata</taxon>
        <taxon>Craniata</taxon>
        <taxon>Vertebrata</taxon>
        <taxon>Euteleostomi</taxon>
        <taxon>Actinopterygii</taxon>
        <taxon>Neopterygii</taxon>
        <taxon>Teleostei</taxon>
        <taxon>Neoteleostei</taxon>
        <taxon>Acanthomorphata</taxon>
        <taxon>Eupercaria</taxon>
        <taxon>Sciaenidae</taxon>
        <taxon>Collichthys</taxon>
    </lineage>
</organism>
<feature type="compositionally biased region" description="Acidic residues" evidence="20">
    <location>
        <begin position="215"/>
        <end position="233"/>
    </location>
</feature>
<feature type="transmembrane region" description="Helical" evidence="21">
    <location>
        <begin position="805"/>
        <end position="824"/>
    </location>
</feature>
<dbReference type="InterPro" id="IPR056521">
    <property type="entry name" value="MARCHF6-like_C"/>
</dbReference>
<dbReference type="PANTHER" id="PTHR13145">
    <property type="entry name" value="SSM4 PROTEIN"/>
    <property type="match status" value="1"/>
</dbReference>
<dbReference type="FunFam" id="3.30.40.10:FF:000096">
    <property type="entry name" value="E3 ubiquitin-protein ligase MARCH6"/>
    <property type="match status" value="1"/>
</dbReference>
<keyword evidence="11" id="KW-0862">Zinc</keyword>
<evidence type="ECO:0000256" key="11">
    <source>
        <dbReference type="ARBA" id="ARBA00022833"/>
    </source>
</evidence>
<feature type="transmembrane region" description="Helical" evidence="21">
    <location>
        <begin position="677"/>
        <end position="700"/>
    </location>
</feature>
<dbReference type="PROSITE" id="PS51292">
    <property type="entry name" value="ZF_RING_CH"/>
    <property type="match status" value="1"/>
</dbReference>
<feature type="transmembrane region" description="Helical" evidence="21">
    <location>
        <begin position="305"/>
        <end position="325"/>
    </location>
</feature>
<feature type="transmembrane region" description="Helical" evidence="21">
    <location>
        <begin position="140"/>
        <end position="164"/>
    </location>
</feature>
<evidence type="ECO:0000256" key="8">
    <source>
        <dbReference type="ARBA" id="ARBA00022771"/>
    </source>
</evidence>
<evidence type="ECO:0000256" key="14">
    <source>
        <dbReference type="ARBA" id="ARBA00022990"/>
    </source>
</evidence>
<evidence type="ECO:0000256" key="12">
    <source>
        <dbReference type="ARBA" id="ARBA00022843"/>
    </source>
</evidence>
<comment type="pathway">
    <text evidence="3">Protein modification; protein ubiquitination.</text>
</comment>
<sequence length="866" mass="97801">MDTAEEADICRVCRSEGTPDKPLYHPCVCTGSIKFIHQECLVQWLKHSRKEYCELCKHRFAFTPIYSPDMPSRLPIQDICAGLLTSVGTAIRYWFHYTLVAFAWLGVVPLTACRIYKCLFTGSVSSLLTLPLDMLSTENLLADCLQGCFVVTCTLCAFISLVWLREQIVHGGAPQWHKLQAREQLMSPLQRSQAPADPPAQNEAEPEPPDVPPDQADDPELEEEEGAAAEDADANNGAQDDMNWNALEWDRAAEELTWEREHVFWVVSLNTLFILVFAFCPYHIGHFSVVGLGFEEYVQASHFEGLITTIVGYILLAMTLILCHLSQGLAALVRFQRSRRLLGVCYIVVKEMFDASLKDRELSFKSAPGTTMFLHWLVGMVYVFYFASFILLLREVLRPGVLWFLRNLNDPDFNPVQEMIHLPIYRHLRRFILSVVVFGSIVLLMLWLPIRLIKLLLPTFLPYNVMLYSDAPVSELSLELLLLQVVLPALLEQGHTRQWLKGLVRAWTVSAGYLLDLHSYLLGEQEDNDANQPVNNNNNNNPPPGHHNNNNNPAPAVGEGLHAAHQAILQQGGPVGFQPYHRPLRFPFRIVLLIAFMCITLLVASLVCLTLPVFTGRWLMSFWTGSSKIHELYTAACGLYVCWLSIRGVTVLLAWMPQGRTVIMHKVQEWTLMILKTLVVALLVAGVIPLLLGLLFELVIVAPLRVPLDQTPLFYPWQDWALGVLHAKIIAAITLMGPQWWLKTVIEQVYANGIRNIDLQFIIRKLAAPVISVLLLSLCVPYVIAAGVVPAVGVTPEMEILMQRRIYPFLLMVVSLIGILSFQIRQFKRLYEHIKNDKYLVGQRLVNYERKAGRATSVPPPNPVAE</sequence>
<feature type="region of interest" description="Disordered" evidence="20">
    <location>
        <begin position="528"/>
        <end position="556"/>
    </location>
</feature>
<dbReference type="Gene3D" id="3.30.40.10">
    <property type="entry name" value="Zinc/RING finger domain, C3HC4 (zinc finger)"/>
    <property type="match status" value="1"/>
</dbReference>
<dbReference type="GO" id="GO:0036503">
    <property type="term" value="P:ERAD pathway"/>
    <property type="evidence" value="ECO:0007669"/>
    <property type="project" value="TreeGrafter"/>
</dbReference>
<keyword evidence="5" id="KW-0808">Transferase</keyword>
<dbReference type="InterPro" id="IPR011016">
    <property type="entry name" value="Znf_RING-CH"/>
</dbReference>
<reference evidence="23 24" key="1">
    <citation type="submission" date="2019-01" db="EMBL/GenBank/DDBJ databases">
        <title>Genome Assembly of Collichthys lucidus.</title>
        <authorList>
            <person name="Cai M."/>
            <person name="Xiao S."/>
        </authorList>
    </citation>
    <scope>NUCLEOTIDE SEQUENCE [LARGE SCALE GENOMIC DNA]</scope>
    <source>
        <strain evidence="23">JT15FE1705JMU</strain>
        <tissue evidence="23">Muscle</tissue>
    </source>
</reference>
<evidence type="ECO:0000256" key="5">
    <source>
        <dbReference type="ARBA" id="ARBA00022679"/>
    </source>
</evidence>
<keyword evidence="15 21" id="KW-0472">Membrane</keyword>
<feature type="transmembrane region" description="Helical" evidence="21">
    <location>
        <begin position="632"/>
        <end position="656"/>
    </location>
</feature>
<dbReference type="Pfam" id="PF12906">
    <property type="entry name" value="RINGv"/>
    <property type="match status" value="1"/>
</dbReference>
<feature type="compositionally biased region" description="Low complexity" evidence="20">
    <location>
        <begin position="193"/>
        <end position="203"/>
    </location>
</feature>
<feature type="transmembrane region" description="Helical" evidence="21">
    <location>
        <begin position="590"/>
        <end position="612"/>
    </location>
</feature>
<keyword evidence="8" id="KW-0863">Zinc-finger</keyword>
<keyword evidence="6 21" id="KW-0812">Transmembrane</keyword>
<feature type="transmembrane region" description="Helical" evidence="21">
    <location>
        <begin position="431"/>
        <end position="453"/>
    </location>
</feature>
<keyword evidence="14" id="KW-0007">Acetylation</keyword>
<evidence type="ECO:0000313" key="23">
    <source>
        <dbReference type="EMBL" id="TKS87833.1"/>
    </source>
</evidence>
<feature type="transmembrane region" description="Helical" evidence="21">
    <location>
        <begin position="373"/>
        <end position="393"/>
    </location>
</feature>
<evidence type="ECO:0000256" key="15">
    <source>
        <dbReference type="ARBA" id="ARBA00023136"/>
    </source>
</evidence>
<evidence type="ECO:0000256" key="17">
    <source>
        <dbReference type="ARBA" id="ARBA00069012"/>
    </source>
</evidence>
<dbReference type="GO" id="GO:0008270">
    <property type="term" value="F:zinc ion binding"/>
    <property type="evidence" value="ECO:0007669"/>
    <property type="project" value="UniProtKB-KW"/>
</dbReference>
<protein>
    <recommendedName>
        <fullName evidence="17">E3 ubiquitin-protein ligase MARCHF6</fullName>
        <ecNumber evidence="4">2.3.2.27</ecNumber>
    </recommendedName>
    <alternativeName>
        <fullName evidence="19">Membrane-associated RING finger protein 6</fullName>
    </alternativeName>
    <alternativeName>
        <fullName evidence="18">Membrane-associated RING-CH protein VI</fullName>
    </alternativeName>
</protein>
<proteinExistence type="predicted"/>
<comment type="catalytic activity">
    <reaction evidence="1">
        <text>S-ubiquitinyl-[E2 ubiquitin-conjugating enzyme]-L-cysteine + [acceptor protein]-L-lysine = [E2 ubiquitin-conjugating enzyme]-L-cysteine + N(6)-ubiquitinyl-[acceptor protein]-L-lysine.</text>
        <dbReference type="EC" id="2.3.2.27"/>
    </reaction>
</comment>
<dbReference type="AlphaFoldDB" id="A0A4U5VHP1"/>
<feature type="transmembrane region" description="Helical" evidence="21">
    <location>
        <begin position="720"/>
        <end position="742"/>
    </location>
</feature>